<feature type="non-terminal residue" evidence="2">
    <location>
        <position position="1"/>
    </location>
</feature>
<dbReference type="EMBL" id="JOJR01000040">
    <property type="protein sequence ID" value="RCN48966.1"/>
    <property type="molecule type" value="Genomic_DNA"/>
</dbReference>
<dbReference type="InterPro" id="IPR036941">
    <property type="entry name" value="Rcpt_L-dom_sf"/>
</dbReference>
<sequence length="158" mass="17736">SNVISACGDTRYHSKNCRVIEGILAFDDPKNVELPKLEELYGQMYLVKSKLAYLPDMPLLRKFEWRRTKEQPYAIKIVNNSQLQSIAPLTKINEFVFEPEDNAVLIEGNPALCIGPKEAGTEFVKKYASNVVACGDLARARGNAEQAQCTFFCLKCSK</sequence>
<gene>
    <name evidence="2" type="ORF">ANCCAN_04948</name>
</gene>
<organism evidence="2 3">
    <name type="scientific">Ancylostoma caninum</name>
    <name type="common">Dog hookworm</name>
    <dbReference type="NCBI Taxonomy" id="29170"/>
    <lineage>
        <taxon>Eukaryota</taxon>
        <taxon>Metazoa</taxon>
        <taxon>Ecdysozoa</taxon>
        <taxon>Nematoda</taxon>
        <taxon>Chromadorea</taxon>
        <taxon>Rhabditida</taxon>
        <taxon>Rhabditina</taxon>
        <taxon>Rhabditomorpha</taxon>
        <taxon>Strongyloidea</taxon>
        <taxon>Ancylostomatidae</taxon>
        <taxon>Ancylostomatinae</taxon>
        <taxon>Ancylostoma</taxon>
    </lineage>
</organism>
<evidence type="ECO:0000313" key="2">
    <source>
        <dbReference type="EMBL" id="RCN48966.1"/>
    </source>
</evidence>
<evidence type="ECO:0000259" key="1">
    <source>
        <dbReference type="Pfam" id="PF01030"/>
    </source>
</evidence>
<dbReference type="Pfam" id="PF01030">
    <property type="entry name" value="Recep_L_domain"/>
    <property type="match status" value="1"/>
</dbReference>
<feature type="domain" description="Receptor L-domain" evidence="1">
    <location>
        <begin position="16"/>
        <end position="115"/>
    </location>
</feature>
<comment type="caution">
    <text evidence="2">The sequence shown here is derived from an EMBL/GenBank/DDBJ whole genome shotgun (WGS) entry which is preliminary data.</text>
</comment>
<reference evidence="2 3" key="1">
    <citation type="submission" date="2014-10" db="EMBL/GenBank/DDBJ databases">
        <title>Draft genome of the hookworm Ancylostoma caninum.</title>
        <authorList>
            <person name="Mitreva M."/>
        </authorList>
    </citation>
    <scope>NUCLEOTIDE SEQUENCE [LARGE SCALE GENOMIC DNA]</scope>
    <source>
        <strain evidence="2 3">Baltimore</strain>
    </source>
</reference>
<dbReference type="OrthoDB" id="5857590at2759"/>
<protein>
    <recommendedName>
        <fullName evidence="1">Receptor L-domain domain-containing protein</fullName>
    </recommendedName>
</protein>
<name>A0A368GX88_ANCCA</name>
<evidence type="ECO:0000313" key="3">
    <source>
        <dbReference type="Proteomes" id="UP000252519"/>
    </source>
</evidence>
<accession>A0A368GX88</accession>
<proteinExistence type="predicted"/>
<dbReference type="InterPro" id="IPR000494">
    <property type="entry name" value="Rcpt_L-dom"/>
</dbReference>
<dbReference type="Gene3D" id="3.80.20.20">
    <property type="entry name" value="Receptor L-domain"/>
    <property type="match status" value="1"/>
</dbReference>
<keyword evidence="3" id="KW-1185">Reference proteome</keyword>
<dbReference type="SUPFAM" id="SSF52058">
    <property type="entry name" value="L domain-like"/>
    <property type="match status" value="1"/>
</dbReference>
<dbReference type="Proteomes" id="UP000252519">
    <property type="component" value="Unassembled WGS sequence"/>
</dbReference>
<dbReference type="AlphaFoldDB" id="A0A368GX88"/>